<gene>
    <name evidence="8" type="ORF">M0813_04262</name>
</gene>
<evidence type="ECO:0000256" key="2">
    <source>
        <dbReference type="ARBA" id="ARBA00022468"/>
    </source>
</evidence>
<evidence type="ECO:0000256" key="4">
    <source>
        <dbReference type="ARBA" id="ARBA00022989"/>
    </source>
</evidence>
<evidence type="ECO:0000259" key="7">
    <source>
        <dbReference type="PROSITE" id="PS50085"/>
    </source>
</evidence>
<keyword evidence="3 6" id="KW-0812">Transmembrane</keyword>
<feature type="transmembrane region" description="Helical" evidence="6">
    <location>
        <begin position="1193"/>
        <end position="1215"/>
    </location>
</feature>
<evidence type="ECO:0000313" key="9">
    <source>
        <dbReference type="Proteomes" id="UP001150062"/>
    </source>
</evidence>
<dbReference type="PROSITE" id="PS50085">
    <property type="entry name" value="RAPGAP"/>
    <property type="match status" value="1"/>
</dbReference>
<sequence>MFLQHISEVTSNQHLQKTGTLITYPLDIKKSIIFHVLSVAKDVDNFDRILSSTFHIKWFLEFTGQAFSLPIDHHSIIEQAITIYQYWFSGEKIPKVFEAKKDYFLQQIFGHMSLIFQPREDTNKDNMKKHIELCKKVIQLYSLIQNKPKDYITEETWKHLLNIILGITDSLLQKGSQSVSVLSKELSGQILKLLFDLWLISEIKDIKMWNLLKSLAHCWSHRKETILQWCATIFGLSNRVLGILYGEFEGTITTTIALPVSDKMFQPSLIDLPNENVVFAWEKILYILENPNSITSPELFYLAMNGLSDVVDLLLNVGIRNEFKKAESSLILRDPPDGNSILKMFGKWIFEAVEKNRSSFEKGTAVAYKILCNIFCAHQKRPFLDDYINEFFMSIILAFENEIDFGSSIGAILQNTENIFTTNLEGLYILIPYYLKIINKILTNDQTTFTATISNEELRKSSIKIIKTLICLPNYFDPLEIPLIEGYSKDNVKNFKFITHLRTSIIKGFAHEVSSKNAKIYLNLMISLLFETIQKQSTMSPLILLTIQKFICQPSKAQESFPTDVFLTAINALRSISCLIPLINKVSQQSLPNVVTGLSRVLMEYLQNPPSRIKQLEYDLVVCGMLNTICDFIVNSQWIFMFPNVLESVLKSIGSAFKEVGVEDFKNVKSKEQKVHISNKVNAEAHSVLLRIIRHCGNFPLTLGPSNMSSLITEEKLIEMSGMSKEEFSEHVRYFLLNDEQILTAVDVPIKEENEYVTYIIIRDISGRYSWQFKFRTLPMSYKPPLESEQYLHGWEGIPRPPLYPIKKNIPKTKKHELNVKYDFRPKFSNCLSVKDEISYSCLQHVLSVQHRMESVFRYIQDESSQWDISQPKIERVELTENDFKFNSSRLLLSNTGMMRVSDHSYLILLNQSEQFFEALKTLDECPERIQQTIGVVYVDEGQNRFYKGDVIFKNEKGDENFDQFLREIGWIVDLSIHSGYKGKLDAQKTGQFTPYYANYSNEIIFQVSTLMEKLKPEDRMNIIHKNYVVIVWCKDQRHFSAKSIEGGNNKVFIIIRPHYTGLFKIEIQDDYDLIRYSGPLMNGSLISRNLLGRLIRITAMNIHQEISMRKGTFVEPFENRRKFVNLIATSFSRKLSYDKFFSGWFTNETKIIKKMKKKLTNQKQIKDDKIQNKKHKTQTGLEDYNNWSIKSILGLLPMLIFGLIELIVIKYFNIDCQFRFTLSVEAYLNIFVPVPKLAICLSLTVFSYCLFYPLKRLYLKGHCNYNLLMVLRVILSIGILSAPVFLLKLEINPFLNSFVGLVPIVTLLKSHSYLEVMFEDLRSTTTKKKKASLRQELIKNQSIGDFVHFAFRPNLVYENKCVVLKKINYRRIFVNLIFSLLLSFFMLFVLTNMFNRLKVPDHSLKGRIQTAICLGPSNGFFWVTQFLLAYHCFLTLLADFTRYQDRNFYGNWINCKSLSDFWKKWNTPVNVYSVKHIYKPLRKTGKVSAVAAGLTVFFTSGVLHEYIIWATFGVFDYMWLLMFLTQPFLIFIEKMLPPFYLKIWIHTIKVLNLMILMPIAETIAQKYIFKNI</sequence>
<keyword evidence="9" id="KW-1185">Reference proteome</keyword>
<keyword evidence="2" id="KW-0343">GTPase activation</keyword>
<evidence type="ECO:0000256" key="3">
    <source>
        <dbReference type="ARBA" id="ARBA00022692"/>
    </source>
</evidence>
<dbReference type="PANTHER" id="PTHR21344:SF1">
    <property type="entry name" value="RAL GTPASE-ACTIVATING PROTEIN SUBUNIT BETA"/>
    <property type="match status" value="1"/>
</dbReference>
<evidence type="ECO:0000256" key="6">
    <source>
        <dbReference type="SAM" id="Phobius"/>
    </source>
</evidence>
<dbReference type="Proteomes" id="UP001150062">
    <property type="component" value="Unassembled WGS sequence"/>
</dbReference>
<dbReference type="InterPro" id="IPR046859">
    <property type="entry name" value="RGPA/RALGAPB_N"/>
</dbReference>
<dbReference type="InterPro" id="IPR004299">
    <property type="entry name" value="MBOAT_fam"/>
</dbReference>
<feature type="transmembrane region" description="Helical" evidence="6">
    <location>
        <begin position="1420"/>
        <end position="1439"/>
    </location>
</feature>
<dbReference type="Gene3D" id="3.40.50.11210">
    <property type="entry name" value="Rap/Ran-GAP"/>
    <property type="match status" value="1"/>
</dbReference>
<comment type="caution">
    <text evidence="8">The sequence shown here is derived from an EMBL/GenBank/DDBJ whole genome shotgun (WGS) entry which is preliminary data.</text>
</comment>
<feature type="transmembrane region" description="Helical" evidence="6">
    <location>
        <begin position="1373"/>
        <end position="1395"/>
    </location>
</feature>
<dbReference type="PANTHER" id="PTHR21344">
    <property type="entry name" value="RAL GTPASE-ACTIVATING PROTEIN SUBUNIT BETA"/>
    <property type="match status" value="1"/>
</dbReference>
<proteinExistence type="predicted"/>
<accession>A0ABQ8XKY7</accession>
<dbReference type="InterPro" id="IPR000331">
    <property type="entry name" value="Rap/Ran_GAP_dom"/>
</dbReference>
<feature type="transmembrane region" description="Helical" evidence="6">
    <location>
        <begin position="1515"/>
        <end position="1533"/>
    </location>
</feature>
<evidence type="ECO:0000313" key="8">
    <source>
        <dbReference type="EMBL" id="KAJ6232980.1"/>
    </source>
</evidence>
<protein>
    <recommendedName>
        <fullName evidence="7">Rap-GAP domain-containing protein</fullName>
    </recommendedName>
</protein>
<dbReference type="InterPro" id="IPR039930">
    <property type="entry name" value="RALGAPB"/>
</dbReference>
<dbReference type="InterPro" id="IPR035974">
    <property type="entry name" value="Rap/Ran-GAP_sf"/>
</dbReference>
<evidence type="ECO:0000256" key="1">
    <source>
        <dbReference type="ARBA" id="ARBA00004141"/>
    </source>
</evidence>
<dbReference type="Pfam" id="PF03062">
    <property type="entry name" value="MBOAT"/>
    <property type="match status" value="1"/>
</dbReference>
<feature type="transmembrane region" description="Helical" evidence="6">
    <location>
        <begin position="1227"/>
        <end position="1254"/>
    </location>
</feature>
<dbReference type="Pfam" id="PF20412">
    <property type="entry name" value="RALGAPB_N"/>
    <property type="match status" value="1"/>
</dbReference>
<dbReference type="EMBL" id="JAOAOG010000286">
    <property type="protein sequence ID" value="KAJ6232980.1"/>
    <property type="molecule type" value="Genomic_DNA"/>
</dbReference>
<keyword evidence="5 6" id="KW-0472">Membrane</keyword>
<dbReference type="Pfam" id="PF02145">
    <property type="entry name" value="Rap_GAP"/>
    <property type="match status" value="1"/>
</dbReference>
<name>A0ABQ8XKY7_9EUKA</name>
<organism evidence="8 9">
    <name type="scientific">Anaeramoeba flamelloides</name>
    <dbReference type="NCBI Taxonomy" id="1746091"/>
    <lineage>
        <taxon>Eukaryota</taxon>
        <taxon>Metamonada</taxon>
        <taxon>Anaeramoebidae</taxon>
        <taxon>Anaeramoeba</taxon>
    </lineage>
</organism>
<keyword evidence="4 6" id="KW-1133">Transmembrane helix</keyword>
<feature type="domain" description="Rap-GAP" evidence="7">
    <location>
        <begin position="920"/>
        <end position="1128"/>
    </location>
</feature>
<comment type="subcellular location">
    <subcellularLocation>
        <location evidence="1">Membrane</location>
        <topology evidence="1">Multi-pass membrane protein</topology>
    </subcellularLocation>
</comment>
<dbReference type="SUPFAM" id="SSF111347">
    <property type="entry name" value="Rap/Ran-GAP"/>
    <property type="match status" value="1"/>
</dbReference>
<evidence type="ECO:0000256" key="5">
    <source>
        <dbReference type="ARBA" id="ARBA00023136"/>
    </source>
</evidence>
<feature type="transmembrane region" description="Helical" evidence="6">
    <location>
        <begin position="1266"/>
        <end position="1288"/>
    </location>
</feature>
<feature type="transmembrane region" description="Helical" evidence="6">
    <location>
        <begin position="1488"/>
        <end position="1509"/>
    </location>
</feature>
<reference evidence="8" key="1">
    <citation type="submission" date="2022-08" db="EMBL/GenBank/DDBJ databases">
        <title>Novel sulfate-reducing endosymbionts in the free-living metamonad Anaeramoeba.</title>
        <authorList>
            <person name="Jerlstrom-Hultqvist J."/>
            <person name="Cepicka I."/>
            <person name="Gallot-Lavallee L."/>
            <person name="Salas-Leiva D."/>
            <person name="Curtis B.A."/>
            <person name="Zahonova K."/>
            <person name="Pipaliya S."/>
            <person name="Dacks J."/>
            <person name="Roger A.J."/>
        </authorList>
    </citation>
    <scope>NUCLEOTIDE SEQUENCE</scope>
    <source>
        <strain evidence="8">Schooner1</strain>
    </source>
</reference>